<dbReference type="Proteomes" id="UP000247634">
    <property type="component" value="Chromosome"/>
</dbReference>
<evidence type="ECO:0000313" key="4">
    <source>
        <dbReference type="EMBL" id="AWT42070.1"/>
    </source>
</evidence>
<dbReference type="GO" id="GO:0003700">
    <property type="term" value="F:DNA-binding transcription factor activity"/>
    <property type="evidence" value="ECO:0007669"/>
    <property type="project" value="TreeGrafter"/>
</dbReference>
<name>A0A2U9NXM6_STRAS</name>
<dbReference type="InterPro" id="IPR050109">
    <property type="entry name" value="HTH-type_TetR-like_transc_reg"/>
</dbReference>
<proteinExistence type="predicted"/>
<dbReference type="OrthoDB" id="3218408at2"/>
<evidence type="ECO:0000256" key="2">
    <source>
        <dbReference type="PROSITE-ProRule" id="PRU00335"/>
    </source>
</evidence>
<feature type="domain" description="HTH tetR-type" evidence="3">
    <location>
        <begin position="5"/>
        <end position="65"/>
    </location>
</feature>
<keyword evidence="1 2" id="KW-0238">DNA-binding</keyword>
<feature type="DNA-binding region" description="H-T-H motif" evidence="2">
    <location>
        <begin position="28"/>
        <end position="47"/>
    </location>
</feature>
<dbReference type="KEGG" id="sact:DMT42_06950"/>
<dbReference type="RefSeq" id="WP_110626999.1">
    <property type="nucleotide sequence ID" value="NZ_CP029788.1"/>
</dbReference>
<keyword evidence="5" id="KW-1185">Reference proteome</keyword>
<dbReference type="EMBL" id="CP029788">
    <property type="protein sequence ID" value="AWT42070.1"/>
    <property type="molecule type" value="Genomic_DNA"/>
</dbReference>
<dbReference type="PROSITE" id="PS50977">
    <property type="entry name" value="HTH_TETR_2"/>
    <property type="match status" value="1"/>
</dbReference>
<dbReference type="GO" id="GO:0000976">
    <property type="term" value="F:transcription cis-regulatory region binding"/>
    <property type="evidence" value="ECO:0007669"/>
    <property type="project" value="TreeGrafter"/>
</dbReference>
<protein>
    <submittedName>
        <fullName evidence="4">TetR family transcriptional regulator</fullName>
    </submittedName>
</protein>
<reference evidence="4 5" key="1">
    <citation type="submission" date="2018-06" db="EMBL/GenBank/DDBJ databases">
        <title>The complete genome sequence of a nosiheptide producer Streptomyces actuosus ATCC 25421: deducing the ability of producing a new class III lantibiotics.</title>
        <authorList>
            <person name="Liu W."/>
            <person name="Sun F."/>
            <person name="Hu Y."/>
        </authorList>
    </citation>
    <scope>NUCLEOTIDE SEQUENCE [LARGE SCALE GENOMIC DNA]</scope>
    <source>
        <strain evidence="4 5">ATCC 25421</strain>
    </source>
</reference>
<dbReference type="PANTHER" id="PTHR30055">
    <property type="entry name" value="HTH-TYPE TRANSCRIPTIONAL REGULATOR RUTR"/>
    <property type="match status" value="1"/>
</dbReference>
<evidence type="ECO:0000256" key="1">
    <source>
        <dbReference type="ARBA" id="ARBA00023125"/>
    </source>
</evidence>
<dbReference type="SUPFAM" id="SSF46689">
    <property type="entry name" value="Homeodomain-like"/>
    <property type="match status" value="1"/>
</dbReference>
<dbReference type="AlphaFoldDB" id="A0A2U9NXM6"/>
<dbReference type="PANTHER" id="PTHR30055:SF239">
    <property type="entry name" value="TRANSCRIPTIONAL REGULATORY PROTEIN"/>
    <property type="match status" value="1"/>
</dbReference>
<dbReference type="InterPro" id="IPR009057">
    <property type="entry name" value="Homeodomain-like_sf"/>
</dbReference>
<dbReference type="Pfam" id="PF00440">
    <property type="entry name" value="TetR_N"/>
    <property type="match status" value="1"/>
</dbReference>
<evidence type="ECO:0000259" key="3">
    <source>
        <dbReference type="PROSITE" id="PS50977"/>
    </source>
</evidence>
<accession>A0A2U9NXM6</accession>
<gene>
    <name evidence="4" type="ORF">DMT42_06950</name>
</gene>
<sequence>MGAIRTPREKWLEAGLRALVAGGPEAVRIEALAQSLGVTKGGFYGYFRNRDALLAEMLDLWEREVAESVIEEVERGGGDARERLDRLFGLVAAASEGPVRGVTADIAIRDWARRDPAVAERLRRVDNRRADYLRSLFSSFCPDEDEVEVRCLIAMSVRVGNHFNAADHGGRGRAEVMELLRRRLLA</sequence>
<dbReference type="Gene3D" id="1.10.357.10">
    <property type="entry name" value="Tetracycline Repressor, domain 2"/>
    <property type="match status" value="1"/>
</dbReference>
<evidence type="ECO:0000313" key="5">
    <source>
        <dbReference type="Proteomes" id="UP000247634"/>
    </source>
</evidence>
<dbReference type="InterPro" id="IPR001647">
    <property type="entry name" value="HTH_TetR"/>
</dbReference>
<organism evidence="4 5">
    <name type="scientific">Streptomyces actuosus</name>
    <dbReference type="NCBI Taxonomy" id="1885"/>
    <lineage>
        <taxon>Bacteria</taxon>
        <taxon>Bacillati</taxon>
        <taxon>Actinomycetota</taxon>
        <taxon>Actinomycetes</taxon>
        <taxon>Kitasatosporales</taxon>
        <taxon>Streptomycetaceae</taxon>
        <taxon>Streptomyces</taxon>
    </lineage>
</organism>